<feature type="region of interest" description="Disordered" evidence="2">
    <location>
        <begin position="1"/>
        <end position="26"/>
    </location>
</feature>
<feature type="compositionally biased region" description="Polar residues" evidence="2">
    <location>
        <begin position="218"/>
        <end position="228"/>
    </location>
</feature>
<evidence type="ECO:0000313" key="7">
    <source>
        <dbReference type="Proteomes" id="UP000006727"/>
    </source>
</evidence>
<feature type="coiled-coil region" evidence="1">
    <location>
        <begin position="138"/>
        <end position="165"/>
    </location>
</feature>
<gene>
    <name evidence="6" type="primary">LOC112291610</name>
    <name evidence="5" type="ORF">PHYPA_001417</name>
</gene>
<proteinExistence type="predicted"/>
<dbReference type="GO" id="GO:0071782">
    <property type="term" value="C:endoplasmic reticulum tubular network"/>
    <property type="evidence" value="ECO:0000318"/>
    <property type="project" value="GO_Central"/>
</dbReference>
<name>A0A2K1LAD1_PHYPA</name>
<dbReference type="Gramene" id="Pp3c1_30990V3.1">
    <property type="protein sequence ID" value="Pp3c1_30990V3.1"/>
    <property type="gene ID" value="Pp3c1_30990"/>
</dbReference>
<evidence type="ECO:0000256" key="1">
    <source>
        <dbReference type="SAM" id="Coils"/>
    </source>
</evidence>
<evidence type="ECO:0000313" key="6">
    <source>
        <dbReference type="EnsemblPlants" id="Pp3c1_30990V3.1"/>
    </source>
</evidence>
<evidence type="ECO:0000259" key="4">
    <source>
        <dbReference type="Pfam" id="PF10058"/>
    </source>
</evidence>
<feature type="region of interest" description="Disordered" evidence="2">
    <location>
        <begin position="356"/>
        <end position="395"/>
    </location>
</feature>
<keyword evidence="1" id="KW-0175">Coiled coil</keyword>
<reference evidence="5 7" key="2">
    <citation type="journal article" date="2018" name="Plant J.">
        <title>The Physcomitrella patens chromosome-scale assembly reveals moss genome structure and evolution.</title>
        <authorList>
            <person name="Lang D."/>
            <person name="Ullrich K.K."/>
            <person name="Murat F."/>
            <person name="Fuchs J."/>
            <person name="Jenkins J."/>
            <person name="Haas F.B."/>
            <person name="Piednoel M."/>
            <person name="Gundlach H."/>
            <person name="Van Bel M."/>
            <person name="Meyberg R."/>
            <person name="Vives C."/>
            <person name="Morata J."/>
            <person name="Symeonidi A."/>
            <person name="Hiss M."/>
            <person name="Muchero W."/>
            <person name="Kamisugi Y."/>
            <person name="Saleh O."/>
            <person name="Blanc G."/>
            <person name="Decker E.L."/>
            <person name="van Gessel N."/>
            <person name="Grimwood J."/>
            <person name="Hayes R.D."/>
            <person name="Graham S.W."/>
            <person name="Gunter L.E."/>
            <person name="McDaniel S.F."/>
            <person name="Hoernstein S.N.W."/>
            <person name="Larsson A."/>
            <person name="Li F.W."/>
            <person name="Perroud P.F."/>
            <person name="Phillips J."/>
            <person name="Ranjan P."/>
            <person name="Rokshar D.S."/>
            <person name="Rothfels C.J."/>
            <person name="Schneider L."/>
            <person name="Shu S."/>
            <person name="Stevenson D.W."/>
            <person name="Thummler F."/>
            <person name="Tillich M."/>
            <person name="Villarreal Aguilar J.C."/>
            <person name="Widiez T."/>
            <person name="Wong G.K."/>
            <person name="Wymore A."/>
            <person name="Zhang Y."/>
            <person name="Zimmer A.D."/>
            <person name="Quatrano R.S."/>
            <person name="Mayer K.F.X."/>
            <person name="Goodstein D."/>
            <person name="Casacuberta J.M."/>
            <person name="Vandepoele K."/>
            <person name="Reski R."/>
            <person name="Cuming A.C."/>
            <person name="Tuskan G.A."/>
            <person name="Maumus F."/>
            <person name="Salse J."/>
            <person name="Schmutz J."/>
            <person name="Rensing S.A."/>
        </authorList>
    </citation>
    <scope>NUCLEOTIDE SEQUENCE [LARGE SCALE GENOMIC DNA]</scope>
    <source>
        <strain evidence="6 7">cv. Gransden 2004</strain>
    </source>
</reference>
<dbReference type="Pfam" id="PF10058">
    <property type="entry name" value="Zn_ribbon_10"/>
    <property type="match status" value="1"/>
</dbReference>
<dbReference type="RefSeq" id="XP_024395040.1">
    <property type="nucleotide sequence ID" value="XM_024539272.2"/>
</dbReference>
<evidence type="ECO:0000256" key="2">
    <source>
        <dbReference type="SAM" id="MobiDB-lite"/>
    </source>
</evidence>
<dbReference type="EMBL" id="ABEU02000001">
    <property type="protein sequence ID" value="PNR62992.1"/>
    <property type="molecule type" value="Genomic_DNA"/>
</dbReference>
<feature type="domain" description="Lunapark zinc ribbon" evidence="4">
    <location>
        <begin position="302"/>
        <end position="352"/>
    </location>
</feature>
<reference evidence="5 7" key="1">
    <citation type="journal article" date="2008" name="Science">
        <title>The Physcomitrella genome reveals evolutionary insights into the conquest of land by plants.</title>
        <authorList>
            <person name="Rensing S."/>
            <person name="Lang D."/>
            <person name="Zimmer A."/>
            <person name="Terry A."/>
            <person name="Salamov A."/>
            <person name="Shapiro H."/>
            <person name="Nishiyama T."/>
            <person name="Perroud P.-F."/>
            <person name="Lindquist E."/>
            <person name="Kamisugi Y."/>
            <person name="Tanahashi T."/>
            <person name="Sakakibara K."/>
            <person name="Fujita T."/>
            <person name="Oishi K."/>
            <person name="Shin-I T."/>
            <person name="Kuroki Y."/>
            <person name="Toyoda A."/>
            <person name="Suzuki Y."/>
            <person name="Hashimoto A."/>
            <person name="Yamaguchi K."/>
            <person name="Sugano A."/>
            <person name="Kohara Y."/>
            <person name="Fujiyama A."/>
            <person name="Anterola A."/>
            <person name="Aoki S."/>
            <person name="Ashton N."/>
            <person name="Barbazuk W.B."/>
            <person name="Barker E."/>
            <person name="Bennetzen J."/>
            <person name="Bezanilla M."/>
            <person name="Blankenship R."/>
            <person name="Cho S.H."/>
            <person name="Dutcher S."/>
            <person name="Estelle M."/>
            <person name="Fawcett J.A."/>
            <person name="Gundlach H."/>
            <person name="Hanada K."/>
            <person name="Heyl A."/>
            <person name="Hicks K.A."/>
            <person name="Hugh J."/>
            <person name="Lohr M."/>
            <person name="Mayer K."/>
            <person name="Melkozernov A."/>
            <person name="Murata T."/>
            <person name="Nelson D."/>
            <person name="Pils B."/>
            <person name="Prigge M."/>
            <person name="Reiss B."/>
            <person name="Renner T."/>
            <person name="Rombauts S."/>
            <person name="Rushton P."/>
            <person name="Sanderfoot A."/>
            <person name="Schween G."/>
            <person name="Shiu S.-H."/>
            <person name="Stueber K."/>
            <person name="Theodoulou F.L."/>
            <person name="Tu H."/>
            <person name="Van de Peer Y."/>
            <person name="Verrier P.J."/>
            <person name="Waters E."/>
            <person name="Wood A."/>
            <person name="Yang L."/>
            <person name="Cove D."/>
            <person name="Cuming A."/>
            <person name="Hasebe M."/>
            <person name="Lucas S."/>
            <person name="Mishler D.B."/>
            <person name="Reski R."/>
            <person name="Grigoriev I."/>
            <person name="Quatrano R.S."/>
            <person name="Boore J.L."/>
        </authorList>
    </citation>
    <scope>NUCLEOTIDE SEQUENCE [LARGE SCALE GENOMIC DNA]</scope>
    <source>
        <strain evidence="6 7">cv. Gransden 2004</strain>
    </source>
</reference>
<dbReference type="EnsemblPlants" id="Pp3c1_30990V3.1">
    <property type="protein sequence ID" value="Pp3c1_30990V3.1"/>
    <property type="gene ID" value="Pp3c1_30990"/>
</dbReference>
<dbReference type="OMA" id="CGYFNPS"/>
<evidence type="ECO:0000256" key="3">
    <source>
        <dbReference type="SAM" id="Phobius"/>
    </source>
</evidence>
<keyword evidence="7" id="KW-1185">Reference proteome</keyword>
<dbReference type="AlphaFoldDB" id="A0A2K1LAD1"/>
<dbReference type="KEGG" id="ppp:112291610"/>
<keyword evidence="3" id="KW-1133">Transmembrane helix</keyword>
<sequence>MKEGEEEMVAPTAPAPAPSADRKTQRGMGSRIWGLMGSLFSRGNKNDFEKKLQHLSKEEVTVHTRLKRRTQRWRKLARVMIIYSVIGEALALGFAILSNRTADLPWNVRAIRALPVFASPVIVALLYSTCAGYHRMMERKDNDRLERLKAERQEKINELKERTNYYITQQLIQQYDPDPASKAAAASILASKLGAESGLKLALAAGLTSTEDLDAQRKSQGAPNQQGNRLDGEVMHPTGLRNRRSQHRSQVAGPDASQGMSQMEAFSRENNIPGDMGRASEVWEEQGMDVRGPPRNPSNGGWIARLAAMLVGEDPTQCYALICKRCHAHNGLAKKEDYKYIQYYCPHCQTLNGMRSPGDGLSLTDEPAETSPKPEETKATSTVDGERPDISDSAAPALISQIISGELDQSHSSNESS</sequence>
<feature type="transmembrane region" description="Helical" evidence="3">
    <location>
        <begin position="76"/>
        <end position="98"/>
    </location>
</feature>
<dbReference type="GO" id="GO:0071786">
    <property type="term" value="P:endoplasmic reticulum tubular network organization"/>
    <property type="evidence" value="ECO:0000318"/>
    <property type="project" value="GO_Central"/>
</dbReference>
<evidence type="ECO:0000313" key="5">
    <source>
        <dbReference type="EMBL" id="PNR62992.1"/>
    </source>
</evidence>
<organism evidence="5">
    <name type="scientific">Physcomitrium patens</name>
    <name type="common">Spreading-leaved earth moss</name>
    <name type="synonym">Physcomitrella patens</name>
    <dbReference type="NCBI Taxonomy" id="3218"/>
    <lineage>
        <taxon>Eukaryota</taxon>
        <taxon>Viridiplantae</taxon>
        <taxon>Streptophyta</taxon>
        <taxon>Embryophyta</taxon>
        <taxon>Bryophyta</taxon>
        <taxon>Bryophytina</taxon>
        <taxon>Bryopsida</taxon>
        <taxon>Funariidae</taxon>
        <taxon>Funariales</taxon>
        <taxon>Funariaceae</taxon>
        <taxon>Physcomitrium</taxon>
    </lineage>
</organism>
<reference evidence="6" key="3">
    <citation type="submission" date="2020-12" db="UniProtKB">
        <authorList>
            <consortium name="EnsemblPlants"/>
        </authorList>
    </citation>
    <scope>IDENTIFICATION</scope>
</reference>
<dbReference type="PANTHER" id="PTHR22166">
    <property type="entry name" value="ENDOPLASMIC RETICULUM JUNCTION FORMATION PROTEIN LUNAPARK"/>
    <property type="match status" value="1"/>
</dbReference>
<keyword evidence="3" id="KW-0472">Membrane</keyword>
<feature type="transmembrane region" description="Helical" evidence="3">
    <location>
        <begin position="110"/>
        <end position="130"/>
    </location>
</feature>
<dbReference type="Proteomes" id="UP000006727">
    <property type="component" value="Chromosome 1"/>
</dbReference>
<dbReference type="GeneID" id="112291610"/>
<keyword evidence="3" id="KW-0812">Transmembrane</keyword>
<dbReference type="InterPro" id="IPR040115">
    <property type="entry name" value="Lnp"/>
</dbReference>
<dbReference type="EnsemblPlants" id="Pp3c1_30990V3.2">
    <property type="protein sequence ID" value="Pp3c1_30990V3.2"/>
    <property type="gene ID" value="Pp3c1_30990"/>
</dbReference>
<dbReference type="PANTHER" id="PTHR22166:SF12">
    <property type="entry name" value="ENDOPLASMIC RETICULUM JUNCTION FORMATION PROTEIN LUNAPARK"/>
    <property type="match status" value="1"/>
</dbReference>
<accession>A0A2K1LAD1</accession>
<dbReference type="OrthoDB" id="1725934at2759"/>
<dbReference type="FunCoup" id="A0A2K1LAD1">
    <property type="interactions" value="3852"/>
</dbReference>
<dbReference type="InterPro" id="IPR019273">
    <property type="entry name" value="Lunapark_Znf"/>
</dbReference>
<feature type="compositionally biased region" description="Basic and acidic residues" evidence="2">
    <location>
        <begin position="372"/>
        <end position="390"/>
    </location>
</feature>
<dbReference type="Gramene" id="Pp3c1_30990V3.2">
    <property type="protein sequence ID" value="Pp3c1_30990V3.2"/>
    <property type="gene ID" value="Pp3c1_30990"/>
</dbReference>
<protein>
    <recommendedName>
        <fullName evidence="4">Lunapark zinc ribbon domain-containing protein</fullName>
    </recommendedName>
</protein>
<feature type="region of interest" description="Disordered" evidence="2">
    <location>
        <begin position="214"/>
        <end position="259"/>
    </location>
</feature>